<name>A0AAD6IVA7_DREDA</name>
<feature type="domain" description="PA14" evidence="2">
    <location>
        <begin position="321"/>
        <end position="476"/>
    </location>
</feature>
<comment type="caution">
    <text evidence="3">The sequence shown here is derived from an EMBL/GenBank/DDBJ whole genome shotgun (WGS) entry which is preliminary data.</text>
</comment>
<evidence type="ECO:0000259" key="2">
    <source>
        <dbReference type="PROSITE" id="PS51820"/>
    </source>
</evidence>
<dbReference type="EMBL" id="JAQGDS010000008">
    <property type="protein sequence ID" value="KAJ6258619.1"/>
    <property type="molecule type" value="Genomic_DNA"/>
</dbReference>
<dbReference type="InterPro" id="IPR051905">
    <property type="entry name" value="S_pombe_Mam3/Map4"/>
</dbReference>
<dbReference type="PROSITE" id="PS51820">
    <property type="entry name" value="PA14"/>
    <property type="match status" value="2"/>
</dbReference>
<dbReference type="InterPro" id="IPR037524">
    <property type="entry name" value="PA14/GLEYA"/>
</dbReference>
<dbReference type="PANTHER" id="PTHR31492">
    <property type="entry name" value="M CELL-TYPE AGGLUTINATION PROTEIN MAM3-RELATED"/>
    <property type="match status" value="1"/>
</dbReference>
<dbReference type="InterPro" id="IPR018871">
    <property type="entry name" value="GLEYA_adhesin_domain"/>
</dbReference>
<sequence>MVELDHIMSCFLTSTSTVQGGSGGATVTTTITTTVQTTDSTLTVTSTSTSTVTSGVTTRASTSTVVIDRTFGSVVLAGSTTTVSNVITTGGPLPETGCSNYGLEVAVYTNPFAQSGGGLNYPSFSPQAFKTITPVTTGTATLVGLSQAAGQTPYGLTPVDTASFVVNHRGYFYAPRSATYTFNAQVGDDYVAFWLGSKAFSDWTRQNADGSAIYNGNQNPNSGSATRALGAGTYTPLRIIYANSGGAVTLTFSITDGPGGNTYVSGTQGSPYLVKSPCEPRQGMAFLNPFGEESVSADTLPNLTCGTGGVDVALYDVTDPGSSSGFPPQNWKHRKPLGATITNRIGFAWDTSWEKPYGLVPDAAAHGGLSTFILLNYRGYFWAPTAGTYTFSVSNVDNTVTLWGGNQAVSGWNGDNGLVDVPDQGATDSGTATLSAGQYYPIRVILASWGGAAGFSITIRGNSGVYYLRTNLPSPFLLTAPCPAASLANDQSFKNPFGEES</sequence>
<evidence type="ECO:0000313" key="4">
    <source>
        <dbReference type="Proteomes" id="UP001221413"/>
    </source>
</evidence>
<dbReference type="SUPFAM" id="SSF56988">
    <property type="entry name" value="Anthrax protective antigen"/>
    <property type="match status" value="2"/>
</dbReference>
<reference evidence="3" key="1">
    <citation type="submission" date="2023-01" db="EMBL/GenBank/DDBJ databases">
        <title>The chitinases involved in constricting ring structure development in the nematode-trapping fungus Drechslerella dactyloides.</title>
        <authorList>
            <person name="Wang R."/>
            <person name="Zhang L."/>
            <person name="Tang P."/>
            <person name="Li S."/>
            <person name="Liang L."/>
        </authorList>
    </citation>
    <scope>NUCLEOTIDE SEQUENCE</scope>
    <source>
        <strain evidence="3">YMF1.00031</strain>
    </source>
</reference>
<evidence type="ECO:0000313" key="3">
    <source>
        <dbReference type="EMBL" id="KAJ6258619.1"/>
    </source>
</evidence>
<comment type="subcellular location">
    <subcellularLocation>
        <location evidence="1">Cell surface</location>
    </subcellularLocation>
</comment>
<evidence type="ECO:0000256" key="1">
    <source>
        <dbReference type="ARBA" id="ARBA00004241"/>
    </source>
</evidence>
<feature type="domain" description="PA14" evidence="2">
    <location>
        <begin position="114"/>
        <end position="268"/>
    </location>
</feature>
<dbReference type="PANTHER" id="PTHR31492:SF14">
    <property type="entry name" value="M CELL-TYPE AGGLUTINATION PROTEIN MAM3-RELATED"/>
    <property type="match status" value="1"/>
</dbReference>
<dbReference type="AlphaFoldDB" id="A0AAD6IVA7"/>
<accession>A0AAD6IVA7</accession>
<protein>
    <recommendedName>
        <fullName evidence="2">PA14 domain-containing protein</fullName>
    </recommendedName>
</protein>
<dbReference type="Pfam" id="PF10528">
    <property type="entry name" value="GLEYA"/>
    <property type="match status" value="2"/>
</dbReference>
<dbReference type="GO" id="GO:0009986">
    <property type="term" value="C:cell surface"/>
    <property type="evidence" value="ECO:0007669"/>
    <property type="project" value="UniProtKB-SubCell"/>
</dbReference>
<dbReference type="Proteomes" id="UP001221413">
    <property type="component" value="Unassembled WGS sequence"/>
</dbReference>
<proteinExistence type="predicted"/>
<gene>
    <name evidence="3" type="ORF">Dda_6666</name>
</gene>
<dbReference type="Gene3D" id="2.60.120.1560">
    <property type="match status" value="2"/>
</dbReference>
<organism evidence="3 4">
    <name type="scientific">Drechslerella dactyloides</name>
    <name type="common">Nematode-trapping fungus</name>
    <name type="synonym">Arthrobotrys dactyloides</name>
    <dbReference type="NCBI Taxonomy" id="74499"/>
    <lineage>
        <taxon>Eukaryota</taxon>
        <taxon>Fungi</taxon>
        <taxon>Dikarya</taxon>
        <taxon>Ascomycota</taxon>
        <taxon>Pezizomycotina</taxon>
        <taxon>Orbiliomycetes</taxon>
        <taxon>Orbiliales</taxon>
        <taxon>Orbiliaceae</taxon>
        <taxon>Drechslerella</taxon>
    </lineage>
</organism>
<keyword evidence="4" id="KW-1185">Reference proteome</keyword>